<dbReference type="PANTHER" id="PTHR34883">
    <property type="entry name" value="SERINE-RICH PROTEIN, PUTATIVE-RELATED-RELATED"/>
    <property type="match status" value="1"/>
</dbReference>
<accession>A0AA38R560</accession>
<feature type="signal peptide" evidence="2">
    <location>
        <begin position="1"/>
        <end position="19"/>
    </location>
</feature>
<dbReference type="PANTHER" id="PTHR34883:SF15">
    <property type="entry name" value="EXTRACELLULAR SERINE-RICH PROTEIN"/>
    <property type="match status" value="1"/>
</dbReference>
<proteinExistence type="predicted"/>
<evidence type="ECO:0008006" key="5">
    <source>
        <dbReference type="Google" id="ProtNLM"/>
    </source>
</evidence>
<dbReference type="SUPFAM" id="SSF49503">
    <property type="entry name" value="Cupredoxins"/>
    <property type="match status" value="1"/>
</dbReference>
<protein>
    <recommendedName>
        <fullName evidence="5">Cupredoxin</fullName>
    </recommendedName>
</protein>
<dbReference type="Proteomes" id="UP001174691">
    <property type="component" value="Unassembled WGS sequence"/>
</dbReference>
<keyword evidence="2" id="KW-0732">Signal</keyword>
<feature type="region of interest" description="Disordered" evidence="1">
    <location>
        <begin position="159"/>
        <end position="190"/>
    </location>
</feature>
<organism evidence="3 4">
    <name type="scientific">Coniochaeta hoffmannii</name>
    <dbReference type="NCBI Taxonomy" id="91930"/>
    <lineage>
        <taxon>Eukaryota</taxon>
        <taxon>Fungi</taxon>
        <taxon>Dikarya</taxon>
        <taxon>Ascomycota</taxon>
        <taxon>Pezizomycotina</taxon>
        <taxon>Sordariomycetes</taxon>
        <taxon>Sordariomycetidae</taxon>
        <taxon>Coniochaetales</taxon>
        <taxon>Coniochaetaceae</taxon>
        <taxon>Coniochaeta</taxon>
    </lineage>
</organism>
<feature type="compositionally biased region" description="Gly residues" evidence="1">
    <location>
        <begin position="176"/>
        <end position="190"/>
    </location>
</feature>
<dbReference type="AlphaFoldDB" id="A0AA38R560"/>
<evidence type="ECO:0000256" key="1">
    <source>
        <dbReference type="SAM" id="MobiDB-lite"/>
    </source>
</evidence>
<dbReference type="InterPro" id="IPR008972">
    <property type="entry name" value="Cupredoxin"/>
</dbReference>
<gene>
    <name evidence="3" type="ORF">NKR19_g8848</name>
</gene>
<feature type="compositionally biased region" description="Low complexity" evidence="1">
    <location>
        <begin position="159"/>
        <end position="175"/>
    </location>
</feature>
<feature type="chain" id="PRO_5041312368" description="Cupredoxin" evidence="2">
    <location>
        <begin position="20"/>
        <end position="221"/>
    </location>
</feature>
<dbReference type="Gene3D" id="2.60.40.420">
    <property type="entry name" value="Cupredoxins - blue copper proteins"/>
    <property type="match status" value="1"/>
</dbReference>
<keyword evidence="4" id="KW-1185">Reference proteome</keyword>
<evidence type="ECO:0000313" key="3">
    <source>
        <dbReference type="EMBL" id="KAJ9133950.1"/>
    </source>
</evidence>
<dbReference type="EMBL" id="JANBVN010000191">
    <property type="protein sequence ID" value="KAJ9133950.1"/>
    <property type="molecule type" value="Genomic_DNA"/>
</dbReference>
<sequence>MSPLTSAILTAVLAMQARAATITVMVGQGGLTFTPNEVKAAIGDVVEFQFPAGGNHSVVEGDFNNPCHPAATGGFFSGYMNTLSGPAANAFSVTINTTDPIPFYCSQQHPPAHCPSGMVGVINPSGSNTQANFANSAKNAQSVSAPPSVFGGVIAPVSGSTSTSSGAPPATTSPSSGGGGGGAYGGGGSSSGNGTSGNGAGNIGASLGLIGAAIGFALYLA</sequence>
<evidence type="ECO:0000313" key="4">
    <source>
        <dbReference type="Proteomes" id="UP001174691"/>
    </source>
</evidence>
<dbReference type="CDD" id="cd00920">
    <property type="entry name" value="Cupredoxin"/>
    <property type="match status" value="1"/>
</dbReference>
<comment type="caution">
    <text evidence="3">The sequence shown here is derived from an EMBL/GenBank/DDBJ whole genome shotgun (WGS) entry which is preliminary data.</text>
</comment>
<evidence type="ECO:0000256" key="2">
    <source>
        <dbReference type="SAM" id="SignalP"/>
    </source>
</evidence>
<name>A0AA38R560_9PEZI</name>
<reference evidence="3" key="1">
    <citation type="submission" date="2022-07" db="EMBL/GenBank/DDBJ databases">
        <title>Fungi with potential for degradation of polypropylene.</title>
        <authorList>
            <person name="Gostincar C."/>
        </authorList>
    </citation>
    <scope>NUCLEOTIDE SEQUENCE</scope>
    <source>
        <strain evidence="3">EXF-13287</strain>
    </source>
</reference>
<dbReference type="InterPro" id="IPR052953">
    <property type="entry name" value="Ser-rich/MCO-related"/>
</dbReference>